<proteinExistence type="predicted"/>
<evidence type="ECO:0000313" key="1">
    <source>
        <dbReference type="EMBL" id="PQP07986.1"/>
    </source>
</evidence>
<name>A0A2S8HZI1_BURCE</name>
<protein>
    <submittedName>
        <fullName evidence="1">Uncharacterized protein</fullName>
    </submittedName>
</protein>
<gene>
    <name evidence="1" type="ORF">C5615_37005</name>
</gene>
<dbReference type="EMBL" id="PUIQ01000099">
    <property type="protein sequence ID" value="PQP07986.1"/>
    <property type="molecule type" value="Genomic_DNA"/>
</dbReference>
<comment type="caution">
    <text evidence="1">The sequence shown here is derived from an EMBL/GenBank/DDBJ whole genome shotgun (WGS) entry which is preliminary data.</text>
</comment>
<sequence>MLEALARRWPEYAFWLATGLTDAANGHVSPSMRAEIRSSNSLLGTAVDEALDYFERALLYQEVVVDNETQISPDDLKDEPIDGLTKLILGDAAVVPAGQDEELWEKYLALVNKQQDETKALDQAIVAIAQGRRIEALAERVGVDLSSSTVGKEVVNAYTAANKRRNSKLDNDPDTDLSKLLL</sequence>
<dbReference type="AlphaFoldDB" id="A0A2S8HZI1"/>
<accession>A0A2S8HZI1</accession>
<organism evidence="1 2">
    <name type="scientific">Burkholderia cepacia</name>
    <name type="common">Pseudomonas cepacia</name>
    <dbReference type="NCBI Taxonomy" id="292"/>
    <lineage>
        <taxon>Bacteria</taxon>
        <taxon>Pseudomonadati</taxon>
        <taxon>Pseudomonadota</taxon>
        <taxon>Betaproteobacteria</taxon>
        <taxon>Burkholderiales</taxon>
        <taxon>Burkholderiaceae</taxon>
        <taxon>Burkholderia</taxon>
        <taxon>Burkholderia cepacia complex</taxon>
    </lineage>
</organism>
<evidence type="ECO:0000313" key="2">
    <source>
        <dbReference type="Proteomes" id="UP000238206"/>
    </source>
</evidence>
<dbReference type="Proteomes" id="UP000238206">
    <property type="component" value="Unassembled WGS sequence"/>
</dbReference>
<reference evidence="1 2" key="1">
    <citation type="submission" date="2018-02" db="EMBL/GenBank/DDBJ databases">
        <title>Draft genome sequencing of Burkholderia cepacia Y14-15.</title>
        <authorList>
            <person name="Zheng B.-X."/>
        </authorList>
    </citation>
    <scope>NUCLEOTIDE SEQUENCE [LARGE SCALE GENOMIC DNA]</scope>
    <source>
        <strain evidence="1 2">Y14-15</strain>
    </source>
</reference>